<dbReference type="Proteomes" id="UP000035682">
    <property type="component" value="Unplaced"/>
</dbReference>
<evidence type="ECO:0000313" key="2">
    <source>
        <dbReference type="EMBL" id="CEF60080.1"/>
    </source>
</evidence>
<dbReference type="PANTHER" id="PTHR21523">
    <property type="match status" value="1"/>
</dbReference>
<dbReference type="CTD" id="36384891"/>
<dbReference type="AlphaFoldDB" id="A0A090KRR0"/>
<gene>
    <name evidence="2 4 5" type="ORF">SRAE_X000182000</name>
</gene>
<evidence type="ECO:0000256" key="1">
    <source>
        <dbReference type="SAM" id="SignalP"/>
    </source>
</evidence>
<name>A0A090KRR0_STRRB</name>
<keyword evidence="1" id="KW-0732">Signal</keyword>
<dbReference type="WBParaSite" id="SRAE_X000182000.1">
    <property type="protein sequence ID" value="SRAE_X000182000.1"/>
    <property type="gene ID" value="WBGene00267397"/>
</dbReference>
<organism evidence="2">
    <name type="scientific">Strongyloides ratti</name>
    <name type="common">Parasitic roundworm</name>
    <dbReference type="NCBI Taxonomy" id="34506"/>
    <lineage>
        <taxon>Eukaryota</taxon>
        <taxon>Metazoa</taxon>
        <taxon>Ecdysozoa</taxon>
        <taxon>Nematoda</taxon>
        <taxon>Chromadorea</taxon>
        <taxon>Rhabditida</taxon>
        <taxon>Tylenchina</taxon>
        <taxon>Panagrolaimomorpha</taxon>
        <taxon>Strongyloidoidea</taxon>
        <taxon>Strongyloididae</taxon>
        <taxon>Strongyloides</taxon>
    </lineage>
</organism>
<dbReference type="WormBase" id="SRAE_X000182000">
    <property type="protein sequence ID" value="SRP09771"/>
    <property type="gene ID" value="WBGene00267397"/>
</dbReference>
<dbReference type="EMBL" id="LN609397">
    <property type="protein sequence ID" value="CEF60080.1"/>
    <property type="molecule type" value="Genomic_DNA"/>
</dbReference>
<sequence length="278" mass="32051">MIKCYIFFAFLSLYFSIYAQTTTSTTIPQLSEEAFAKKLNEKYYDGEALNIPIGEDAVNDLHKHWSEQAISGLMAAVSSYKMHLMKKDAKNELENCSKSAYNIKDHAKCVTRALQSIEHRKGNRWTVFTGKSKQTLSSPIINRSKRDISEYKVKKSDNYKLKDKHDQGILTALAKYLQKTILIAKNKNETKSWRRLINEVKTMGKQIEMEDNIQEQNVKKFGNTIAKNILKKTKEESEAKILKEKYEKVKDIRLPLKVLREAVKIGMRVLSGFNPAIY</sequence>
<proteinExistence type="predicted"/>
<dbReference type="RefSeq" id="XP_024499290.1">
    <property type="nucleotide sequence ID" value="XM_024653285.1"/>
</dbReference>
<dbReference type="GeneID" id="36384891"/>
<keyword evidence="3" id="KW-1185">Reference proteome</keyword>
<evidence type="ECO:0000313" key="3">
    <source>
        <dbReference type="Proteomes" id="UP000035682"/>
    </source>
</evidence>
<reference evidence="3" key="2">
    <citation type="submission" date="2014-09" db="EMBL/GenBank/DDBJ databases">
        <authorList>
            <person name="Martin A.A."/>
        </authorList>
    </citation>
    <scope>NUCLEOTIDE SEQUENCE</scope>
    <source>
        <strain evidence="3">ED321</strain>
    </source>
</reference>
<dbReference type="OrthoDB" id="5871106at2759"/>
<dbReference type="PANTHER" id="PTHR21523:SF37">
    <property type="entry name" value="MLT-TEN (MLT-10) RELATED"/>
    <property type="match status" value="1"/>
</dbReference>
<reference evidence="4" key="3">
    <citation type="submission" date="2020-12" db="UniProtKB">
        <authorList>
            <consortium name="WormBaseParasite"/>
        </authorList>
    </citation>
    <scope>IDENTIFICATION</scope>
</reference>
<protein>
    <submittedName>
        <fullName evidence="2 4">Moulting cycle MLT-10-like protein family-containing protein</fullName>
    </submittedName>
</protein>
<evidence type="ECO:0000313" key="4">
    <source>
        <dbReference type="WBParaSite" id="SRAE_X000182000.1"/>
    </source>
</evidence>
<accession>A0A090KRR0</accession>
<evidence type="ECO:0000313" key="5">
    <source>
        <dbReference type="WormBase" id="SRAE_X000182000"/>
    </source>
</evidence>
<feature type="signal peptide" evidence="1">
    <location>
        <begin position="1"/>
        <end position="19"/>
    </location>
</feature>
<reference evidence="2" key="1">
    <citation type="submission" date="2014-09" db="EMBL/GenBank/DDBJ databases">
        <authorList>
            <person name="Aslett A.Martin."/>
        </authorList>
    </citation>
    <scope>NUCLEOTIDE SEQUENCE</scope>
    <source>
        <strain evidence="2">ED321 Heterogonic</strain>
    </source>
</reference>
<feature type="chain" id="PRO_5015030081" evidence="1">
    <location>
        <begin position="20"/>
        <end position="278"/>
    </location>
</feature>